<dbReference type="RefSeq" id="WP_175054748.1">
    <property type="nucleotide sequence ID" value="NZ_CADIKC010000019.1"/>
</dbReference>
<dbReference type="Gene3D" id="3.30.310.70">
    <property type="entry name" value="TT1751-like domain"/>
    <property type="match status" value="1"/>
</dbReference>
<dbReference type="InterPro" id="IPR035923">
    <property type="entry name" value="TT1751-like_sf"/>
</dbReference>
<reference evidence="2 3" key="1">
    <citation type="submission" date="2020-04" db="EMBL/GenBank/DDBJ databases">
        <authorList>
            <person name="De Canck E."/>
        </authorList>
    </citation>
    <scope>NUCLEOTIDE SEQUENCE [LARGE SCALE GENOMIC DNA]</scope>
    <source>
        <strain evidence="2 3">LMG 24238</strain>
    </source>
</reference>
<name>A0A6J5CW58_9BURK</name>
<dbReference type="AlphaFoldDB" id="A0A6J5CW58"/>
<protein>
    <recommendedName>
        <fullName evidence="1">DUF302 domain-containing protein</fullName>
    </recommendedName>
</protein>
<evidence type="ECO:0000313" key="2">
    <source>
        <dbReference type="EMBL" id="CAB3744902.1"/>
    </source>
</evidence>
<dbReference type="Pfam" id="PF03625">
    <property type="entry name" value="DUF302"/>
    <property type="match status" value="1"/>
</dbReference>
<dbReference type="CDD" id="cd14797">
    <property type="entry name" value="DUF302"/>
    <property type="match status" value="1"/>
</dbReference>
<dbReference type="EMBL" id="CADIKC010000019">
    <property type="protein sequence ID" value="CAB3744902.1"/>
    <property type="molecule type" value="Genomic_DNA"/>
</dbReference>
<organism evidence="2 3">
    <name type="scientific">Paraburkholderia sediminicola</name>
    <dbReference type="NCBI Taxonomy" id="458836"/>
    <lineage>
        <taxon>Bacteria</taxon>
        <taxon>Pseudomonadati</taxon>
        <taxon>Pseudomonadota</taxon>
        <taxon>Betaproteobacteria</taxon>
        <taxon>Burkholderiales</taxon>
        <taxon>Burkholderiaceae</taxon>
        <taxon>Paraburkholderia</taxon>
    </lineage>
</organism>
<feature type="domain" description="DUF302" evidence="1">
    <location>
        <begin position="79"/>
        <end position="132"/>
    </location>
</feature>
<evidence type="ECO:0000259" key="1">
    <source>
        <dbReference type="Pfam" id="PF03625"/>
    </source>
</evidence>
<evidence type="ECO:0000313" key="3">
    <source>
        <dbReference type="Proteomes" id="UP000494255"/>
    </source>
</evidence>
<sequence>MKIGTASSVQIVHQTVDIDVAYDSFTRNFEKILGKFDLALAASFANDPSLMDEAIKKMEGEQNLMIFGSLNHGVGFRLIGEQPRKAIRYTMGNPRVAIQMTRHDIRAGLYVPFNVLIYEVSESTIRIEFDRPSSLLGTFVNADVDKVANELDVKLEKVIEKAAHLSRP</sequence>
<dbReference type="GeneID" id="97045915"/>
<dbReference type="SUPFAM" id="SSF103247">
    <property type="entry name" value="TT1751-like"/>
    <property type="match status" value="1"/>
</dbReference>
<dbReference type="InterPro" id="IPR005180">
    <property type="entry name" value="DUF302"/>
</dbReference>
<dbReference type="Proteomes" id="UP000494255">
    <property type="component" value="Unassembled WGS sequence"/>
</dbReference>
<keyword evidence="3" id="KW-1185">Reference proteome</keyword>
<proteinExistence type="predicted"/>
<accession>A0A6J5CW58</accession>
<gene>
    <name evidence="2" type="ORF">LMG24238_07374</name>
</gene>